<organism evidence="8 10">
    <name type="scientific">Nesidiocoris tenuis</name>
    <dbReference type="NCBI Taxonomy" id="355587"/>
    <lineage>
        <taxon>Eukaryota</taxon>
        <taxon>Metazoa</taxon>
        <taxon>Ecdysozoa</taxon>
        <taxon>Arthropoda</taxon>
        <taxon>Hexapoda</taxon>
        <taxon>Insecta</taxon>
        <taxon>Pterygota</taxon>
        <taxon>Neoptera</taxon>
        <taxon>Paraneoptera</taxon>
        <taxon>Hemiptera</taxon>
        <taxon>Heteroptera</taxon>
        <taxon>Panheteroptera</taxon>
        <taxon>Cimicomorpha</taxon>
        <taxon>Miridae</taxon>
        <taxon>Dicyphina</taxon>
        <taxon>Nesidiocoris</taxon>
    </lineage>
</organism>
<dbReference type="GO" id="GO:0031902">
    <property type="term" value="C:late endosome membrane"/>
    <property type="evidence" value="ECO:0007669"/>
    <property type="project" value="TreeGrafter"/>
</dbReference>
<accession>A0A6H5GKN2</accession>
<evidence type="ECO:0000313" key="10">
    <source>
        <dbReference type="Proteomes" id="UP000479000"/>
    </source>
</evidence>
<dbReference type="GO" id="GO:0005484">
    <property type="term" value="F:SNAP receptor activity"/>
    <property type="evidence" value="ECO:0007669"/>
    <property type="project" value="TreeGrafter"/>
</dbReference>
<dbReference type="OrthoDB" id="430637at2759"/>
<evidence type="ECO:0000256" key="6">
    <source>
        <dbReference type="ARBA" id="ARBA00023136"/>
    </source>
</evidence>
<dbReference type="GO" id="GO:0016236">
    <property type="term" value="P:macroautophagy"/>
    <property type="evidence" value="ECO:0007669"/>
    <property type="project" value="TreeGrafter"/>
</dbReference>
<keyword evidence="4" id="KW-0653">Protein transport</keyword>
<feature type="transmembrane region" description="Helical" evidence="7">
    <location>
        <begin position="75"/>
        <end position="94"/>
    </location>
</feature>
<dbReference type="GO" id="GO:0006891">
    <property type="term" value="P:intra-Golgi vesicle-mediated transport"/>
    <property type="evidence" value="ECO:0007669"/>
    <property type="project" value="TreeGrafter"/>
</dbReference>
<evidence type="ECO:0000256" key="3">
    <source>
        <dbReference type="ARBA" id="ARBA00022692"/>
    </source>
</evidence>
<keyword evidence="5 7" id="KW-1133">Transmembrane helix</keyword>
<evidence type="ECO:0008006" key="11">
    <source>
        <dbReference type="Google" id="ProtNLM"/>
    </source>
</evidence>
<dbReference type="GO" id="GO:0000149">
    <property type="term" value="F:SNARE binding"/>
    <property type="evidence" value="ECO:0007669"/>
    <property type="project" value="TreeGrafter"/>
</dbReference>
<keyword evidence="10" id="KW-1185">Reference proteome</keyword>
<dbReference type="GO" id="GO:0048280">
    <property type="term" value="P:vesicle fusion with Golgi apparatus"/>
    <property type="evidence" value="ECO:0007669"/>
    <property type="project" value="TreeGrafter"/>
</dbReference>
<dbReference type="GO" id="GO:0031201">
    <property type="term" value="C:SNARE complex"/>
    <property type="evidence" value="ECO:0007669"/>
    <property type="project" value="TreeGrafter"/>
</dbReference>
<dbReference type="EMBL" id="CADCXU010023335">
    <property type="protein sequence ID" value="CAB0010834.1"/>
    <property type="molecule type" value="Genomic_DNA"/>
</dbReference>
<evidence type="ECO:0000256" key="5">
    <source>
        <dbReference type="ARBA" id="ARBA00022989"/>
    </source>
</evidence>
<dbReference type="EMBL" id="CADCXU010014212">
    <property type="protein sequence ID" value="CAB0003933.1"/>
    <property type="molecule type" value="Genomic_DNA"/>
</dbReference>
<evidence type="ECO:0000256" key="4">
    <source>
        <dbReference type="ARBA" id="ARBA00022927"/>
    </source>
</evidence>
<proteinExistence type="predicted"/>
<protein>
    <recommendedName>
        <fullName evidence="11">t-SNARE coiled-coil homology domain-containing protein</fullName>
    </recommendedName>
</protein>
<dbReference type="GO" id="GO:0042147">
    <property type="term" value="P:retrograde transport, endosome to Golgi"/>
    <property type="evidence" value="ECO:0007669"/>
    <property type="project" value="TreeGrafter"/>
</dbReference>
<dbReference type="SUPFAM" id="SSF58038">
    <property type="entry name" value="SNARE fusion complex"/>
    <property type="match status" value="1"/>
</dbReference>
<dbReference type="Proteomes" id="UP000479000">
    <property type="component" value="Unassembled WGS sequence"/>
</dbReference>
<name>A0A6H5GKN2_9HEMI</name>
<dbReference type="GO" id="GO:0006896">
    <property type="term" value="P:Golgi to vacuole transport"/>
    <property type="evidence" value="ECO:0007669"/>
    <property type="project" value="TreeGrafter"/>
</dbReference>
<evidence type="ECO:0000313" key="9">
    <source>
        <dbReference type="EMBL" id="CAB0010834.1"/>
    </source>
</evidence>
<dbReference type="PANTHER" id="PTHR21230">
    <property type="entry name" value="VESICLE TRANSPORT V-SNARE PROTEIN VTI1-RELATED"/>
    <property type="match status" value="1"/>
</dbReference>
<reference evidence="8 10" key="1">
    <citation type="submission" date="2020-02" db="EMBL/GenBank/DDBJ databases">
        <authorList>
            <person name="Ferguson B K."/>
        </authorList>
    </citation>
    <scope>NUCLEOTIDE SEQUENCE [LARGE SCALE GENOMIC DNA]</scope>
</reference>
<dbReference type="PANTHER" id="PTHR21230:SF89">
    <property type="entry name" value="VESICLE TRANSPORT THROUGH INTERACTION WITH T-SNARES HOMOLOG 1B"/>
    <property type="match status" value="1"/>
</dbReference>
<dbReference type="GO" id="GO:0012507">
    <property type="term" value="C:ER to Golgi transport vesicle membrane"/>
    <property type="evidence" value="ECO:0007669"/>
    <property type="project" value="TreeGrafter"/>
</dbReference>
<comment type="subcellular location">
    <subcellularLocation>
        <location evidence="1">Membrane</location>
        <topology evidence="1">Single-pass type IV membrane protein</topology>
    </subcellularLocation>
</comment>
<dbReference type="GO" id="GO:0015031">
    <property type="term" value="P:protein transport"/>
    <property type="evidence" value="ECO:0007669"/>
    <property type="project" value="UniProtKB-KW"/>
</dbReference>
<keyword evidence="6 7" id="KW-0472">Membrane</keyword>
<dbReference type="GO" id="GO:0005789">
    <property type="term" value="C:endoplasmic reticulum membrane"/>
    <property type="evidence" value="ECO:0007669"/>
    <property type="project" value="TreeGrafter"/>
</dbReference>
<evidence type="ECO:0000313" key="8">
    <source>
        <dbReference type="EMBL" id="CAB0003933.1"/>
    </source>
</evidence>
<evidence type="ECO:0000256" key="1">
    <source>
        <dbReference type="ARBA" id="ARBA00004211"/>
    </source>
</evidence>
<evidence type="ECO:0000256" key="2">
    <source>
        <dbReference type="ARBA" id="ARBA00022448"/>
    </source>
</evidence>
<sequence>MWEQRQRESLLEGRAALERTSESLRNSELIAVQTETIGTNTLVRAQNRLADIDSNLSKSRQLLNFMKRSVFMNKILLIFVIVCEIGILACLVYLKYLR</sequence>
<gene>
    <name evidence="9" type="ORF">NTEN_LOCUS15829</name>
    <name evidence="8" type="ORF">NTEN_LOCUS9410</name>
</gene>
<dbReference type="GO" id="GO:0005829">
    <property type="term" value="C:cytosol"/>
    <property type="evidence" value="ECO:0007669"/>
    <property type="project" value="GOC"/>
</dbReference>
<keyword evidence="3 7" id="KW-0812">Transmembrane</keyword>
<dbReference type="GO" id="GO:0005794">
    <property type="term" value="C:Golgi apparatus"/>
    <property type="evidence" value="ECO:0007669"/>
    <property type="project" value="TreeGrafter"/>
</dbReference>
<dbReference type="Gene3D" id="1.20.5.110">
    <property type="match status" value="1"/>
</dbReference>
<evidence type="ECO:0000256" key="7">
    <source>
        <dbReference type="SAM" id="Phobius"/>
    </source>
</evidence>
<keyword evidence="2" id="KW-0813">Transport</keyword>
<dbReference type="GO" id="GO:1903076">
    <property type="term" value="P:regulation of protein localization to plasma membrane"/>
    <property type="evidence" value="ECO:0007669"/>
    <property type="project" value="TreeGrafter"/>
</dbReference>
<dbReference type="AlphaFoldDB" id="A0A6H5GKN2"/>